<dbReference type="EMBL" id="KZ345011">
    <property type="protein sequence ID" value="PIO77088.1"/>
    <property type="molecule type" value="Genomic_DNA"/>
</dbReference>
<dbReference type="PROSITE" id="PS51304">
    <property type="entry name" value="GALECTIN"/>
    <property type="match status" value="1"/>
</dbReference>
<dbReference type="FunFam" id="2.60.120.200:FF:000213">
    <property type="entry name" value="Galectin"/>
    <property type="match status" value="1"/>
</dbReference>
<evidence type="ECO:0000313" key="5">
    <source>
        <dbReference type="Proteomes" id="UP000230423"/>
    </source>
</evidence>
<evidence type="ECO:0000256" key="2">
    <source>
        <dbReference type="RuleBase" id="RU102079"/>
    </source>
</evidence>
<dbReference type="GO" id="GO:0030246">
    <property type="term" value="F:carbohydrate binding"/>
    <property type="evidence" value="ECO:0007669"/>
    <property type="project" value="UniProtKB-UniRule"/>
</dbReference>
<dbReference type="InterPro" id="IPR013320">
    <property type="entry name" value="ConA-like_dom_sf"/>
</dbReference>
<dbReference type="AlphaFoldDB" id="A0A2G9V3S1"/>
<dbReference type="OrthoDB" id="6251307at2759"/>
<dbReference type="InterPro" id="IPR001079">
    <property type="entry name" value="Galectin_CRD"/>
</dbReference>
<dbReference type="SUPFAM" id="SSF49899">
    <property type="entry name" value="Concanavalin A-like lectins/glucanases"/>
    <property type="match status" value="1"/>
</dbReference>
<keyword evidence="1 2" id="KW-0430">Lectin</keyword>
<dbReference type="PANTHER" id="PTHR11346">
    <property type="entry name" value="GALECTIN"/>
    <property type="match status" value="1"/>
</dbReference>
<sequence length="180" mass="20473">MHNVHSPAVPSAIPIQEKLHVGSKIDVHGKVKHGHHKDFSVELLSGPHIVLHINFRFQHDHEVVMNSHSGGSWGTEVRHHNPLHHDDQFHLHIEAHQEYFEITVNGQLLAHFPHRFPMESVQALGLKGDVAVERVDFSGFHFGVDWNGEHNYGHAGYTAYGSDNYKPPTFHAAHEYNAYF</sequence>
<evidence type="ECO:0000259" key="3">
    <source>
        <dbReference type="PROSITE" id="PS51304"/>
    </source>
</evidence>
<evidence type="ECO:0000313" key="4">
    <source>
        <dbReference type="EMBL" id="PIO77088.1"/>
    </source>
</evidence>
<gene>
    <name evidence="4" type="ORF">TELCIR_00800</name>
</gene>
<organism evidence="4 5">
    <name type="scientific">Teladorsagia circumcincta</name>
    <name type="common">Brown stomach worm</name>
    <name type="synonym">Ostertagia circumcincta</name>
    <dbReference type="NCBI Taxonomy" id="45464"/>
    <lineage>
        <taxon>Eukaryota</taxon>
        <taxon>Metazoa</taxon>
        <taxon>Ecdysozoa</taxon>
        <taxon>Nematoda</taxon>
        <taxon>Chromadorea</taxon>
        <taxon>Rhabditida</taxon>
        <taxon>Rhabditina</taxon>
        <taxon>Rhabditomorpha</taxon>
        <taxon>Strongyloidea</taxon>
        <taxon>Trichostrongylidae</taxon>
        <taxon>Teladorsagia</taxon>
    </lineage>
</organism>
<protein>
    <recommendedName>
        <fullName evidence="2">Galectin</fullName>
    </recommendedName>
</protein>
<keyword evidence="5" id="KW-1185">Reference proteome</keyword>
<proteinExistence type="predicted"/>
<accession>A0A2G9V3S1</accession>
<dbReference type="GO" id="GO:0016936">
    <property type="term" value="F:galactoside binding"/>
    <property type="evidence" value="ECO:0007669"/>
    <property type="project" value="TreeGrafter"/>
</dbReference>
<dbReference type="CDD" id="cd00070">
    <property type="entry name" value="GLECT"/>
    <property type="match status" value="1"/>
</dbReference>
<dbReference type="SMART" id="SM00908">
    <property type="entry name" value="Gal-bind_lectin"/>
    <property type="match status" value="1"/>
</dbReference>
<dbReference type="Gene3D" id="2.60.120.200">
    <property type="match status" value="1"/>
</dbReference>
<dbReference type="SMART" id="SM00276">
    <property type="entry name" value="GLECT"/>
    <property type="match status" value="1"/>
</dbReference>
<feature type="domain" description="Galectin" evidence="3">
    <location>
        <begin position="11"/>
        <end position="138"/>
    </location>
</feature>
<name>A0A2G9V3S1_TELCI</name>
<dbReference type="PANTHER" id="PTHR11346:SF174">
    <property type="entry name" value="GALAPTIN LEC-8-RELATED"/>
    <property type="match status" value="1"/>
</dbReference>
<dbReference type="Proteomes" id="UP000230423">
    <property type="component" value="Unassembled WGS sequence"/>
</dbReference>
<dbReference type="Pfam" id="PF00337">
    <property type="entry name" value="Gal-bind_lectin"/>
    <property type="match status" value="1"/>
</dbReference>
<evidence type="ECO:0000256" key="1">
    <source>
        <dbReference type="ARBA" id="ARBA00022734"/>
    </source>
</evidence>
<dbReference type="InterPro" id="IPR044156">
    <property type="entry name" value="Galectin-like"/>
</dbReference>
<reference evidence="4 5" key="1">
    <citation type="submission" date="2015-09" db="EMBL/GenBank/DDBJ databases">
        <title>Draft genome of the parasitic nematode Teladorsagia circumcincta isolate WARC Sus (inbred).</title>
        <authorList>
            <person name="Mitreva M."/>
        </authorList>
    </citation>
    <scope>NUCLEOTIDE SEQUENCE [LARGE SCALE GENOMIC DNA]</scope>
    <source>
        <strain evidence="4 5">S</strain>
    </source>
</reference>